<dbReference type="PANTHER" id="PTHR32009">
    <property type="entry name" value="TMV RESISTANCE PROTEIN N-LIKE"/>
    <property type="match status" value="1"/>
</dbReference>
<dbReference type="Proteomes" id="UP001293593">
    <property type="component" value="Unassembled WGS sequence"/>
</dbReference>
<keyword evidence="1" id="KW-0520">NAD</keyword>
<reference evidence="4" key="1">
    <citation type="submission" date="2023-10" db="EMBL/GenBank/DDBJ databases">
        <title>Chromosome-level genome of the transformable northern wattle, Acacia crassicarpa.</title>
        <authorList>
            <person name="Massaro I."/>
            <person name="Sinha N.R."/>
            <person name="Poethig S."/>
            <person name="Leichty A.R."/>
        </authorList>
    </citation>
    <scope>NUCLEOTIDE SEQUENCE</scope>
    <source>
        <strain evidence="4">Acra3RX</strain>
        <tissue evidence="4">Leaf</tissue>
    </source>
</reference>
<dbReference type="FunFam" id="3.40.50.10140:FF:000007">
    <property type="entry name" value="Disease resistance protein (TIR-NBS-LRR class)"/>
    <property type="match status" value="1"/>
</dbReference>
<evidence type="ECO:0000256" key="1">
    <source>
        <dbReference type="ARBA" id="ARBA00023027"/>
    </source>
</evidence>
<proteinExistence type="predicted"/>
<evidence type="ECO:0000259" key="3">
    <source>
        <dbReference type="PROSITE" id="PS50104"/>
    </source>
</evidence>
<dbReference type="InterPro" id="IPR035897">
    <property type="entry name" value="Toll_tir_struct_dom_sf"/>
</dbReference>
<feature type="domain" description="TIR" evidence="3">
    <location>
        <begin position="14"/>
        <end position="181"/>
    </location>
</feature>
<feature type="region of interest" description="Disordered" evidence="2">
    <location>
        <begin position="216"/>
        <end position="236"/>
    </location>
</feature>
<dbReference type="PROSITE" id="PS50104">
    <property type="entry name" value="TIR"/>
    <property type="match status" value="1"/>
</dbReference>
<name>A0AAE1MQM7_9FABA</name>
<dbReference type="EMBL" id="JAWXYG010000006">
    <property type="protein sequence ID" value="KAK4269216.1"/>
    <property type="molecule type" value="Genomic_DNA"/>
</dbReference>
<comment type="caution">
    <text evidence="4">The sequence shown here is derived from an EMBL/GenBank/DDBJ whole genome shotgun (WGS) entry which is preliminary data.</text>
</comment>
<evidence type="ECO:0000313" key="5">
    <source>
        <dbReference type="Proteomes" id="UP001293593"/>
    </source>
</evidence>
<evidence type="ECO:0000313" key="4">
    <source>
        <dbReference type="EMBL" id="KAK4269216.1"/>
    </source>
</evidence>
<dbReference type="SMART" id="SM00255">
    <property type="entry name" value="TIR"/>
    <property type="match status" value="1"/>
</dbReference>
<protein>
    <recommendedName>
        <fullName evidence="3">TIR domain-containing protein</fullName>
    </recommendedName>
</protein>
<dbReference type="GO" id="GO:0007165">
    <property type="term" value="P:signal transduction"/>
    <property type="evidence" value="ECO:0007669"/>
    <property type="project" value="InterPro"/>
</dbReference>
<accession>A0AAE1MQM7</accession>
<dbReference type="SUPFAM" id="SSF52200">
    <property type="entry name" value="Toll/Interleukin receptor TIR domain"/>
    <property type="match status" value="1"/>
</dbReference>
<dbReference type="InterPro" id="IPR000157">
    <property type="entry name" value="TIR_dom"/>
</dbReference>
<organism evidence="4 5">
    <name type="scientific">Acacia crassicarpa</name>
    <name type="common">northern wattle</name>
    <dbReference type="NCBI Taxonomy" id="499986"/>
    <lineage>
        <taxon>Eukaryota</taxon>
        <taxon>Viridiplantae</taxon>
        <taxon>Streptophyta</taxon>
        <taxon>Embryophyta</taxon>
        <taxon>Tracheophyta</taxon>
        <taxon>Spermatophyta</taxon>
        <taxon>Magnoliopsida</taxon>
        <taxon>eudicotyledons</taxon>
        <taxon>Gunneridae</taxon>
        <taxon>Pentapetalae</taxon>
        <taxon>rosids</taxon>
        <taxon>fabids</taxon>
        <taxon>Fabales</taxon>
        <taxon>Fabaceae</taxon>
        <taxon>Caesalpinioideae</taxon>
        <taxon>mimosoid clade</taxon>
        <taxon>Acacieae</taxon>
        <taxon>Acacia</taxon>
    </lineage>
</organism>
<dbReference type="Pfam" id="PF01582">
    <property type="entry name" value="TIR"/>
    <property type="match status" value="1"/>
</dbReference>
<sequence>MAALACSSYYESCEKYDVFISFRGSDIRHGFLSHMQNELDRNNVDVYVDERIERGKEISTALKVAIEASEISLVIFSQGYASSTWCLEELVKIMECKEIHRQTVIPVFYNIDPSHVRKQLGTYSDAFAKHEENFQNTSEKLQSWRSALTKTANLSGYTYLSDNQNESKFIGKIVSCIVKKLAAKNSMKSRDSKLLDGIYKRFTEVVSSMKIEPQIELGSREKGQDGNTKQGKNGFMGMKVKFSSVGNWTSRPKNADHDFKDN</sequence>
<dbReference type="Gene3D" id="3.40.50.10140">
    <property type="entry name" value="Toll/interleukin-1 receptor homology (TIR) domain"/>
    <property type="match status" value="1"/>
</dbReference>
<gene>
    <name evidence="4" type="ORF">QN277_022404</name>
</gene>
<evidence type="ECO:0000256" key="2">
    <source>
        <dbReference type="SAM" id="MobiDB-lite"/>
    </source>
</evidence>
<keyword evidence="5" id="KW-1185">Reference proteome</keyword>
<dbReference type="PANTHER" id="PTHR32009:SF159">
    <property type="entry name" value="TIR DOMAIN-CONTAINING PROTEIN"/>
    <property type="match status" value="1"/>
</dbReference>
<dbReference type="AlphaFoldDB" id="A0AAE1MQM7"/>